<dbReference type="Pfam" id="PF04479">
    <property type="entry name" value="RTA1"/>
    <property type="match status" value="1"/>
</dbReference>
<comment type="caution">
    <text evidence="6">The sequence shown here is derived from an EMBL/GenBank/DDBJ whole genome shotgun (WGS) entry which is preliminary data.</text>
</comment>
<feature type="transmembrane region" description="Helical" evidence="5">
    <location>
        <begin position="53"/>
        <end position="77"/>
    </location>
</feature>
<sequence>MTVYYHDIPLTPAEIKQFSPYHYLPTRAIAIVMILLFGVATAIHLGQALKYRMYWLIPTVGLCGAGELIGWAGRLWSSIDPISRHPFEIQITCTIVAPTPFLAASFVIFGELIKRLGFQYSRLGPKWYTIIFCTCDVISLVVQGVGGGIAATANTLKGANLGAHIMLGGIGFQFLIIILFSLFALEYFYRYSRDVPVSKEVEIGSKILDSDSHSTTNIAGRYRGVITLRQKVMAYSLVFTTTLLFIRAVYRLVELSDGWHGRIIEDQLLFNVLDATMIVLAMYTVVFIHPGYFLAEQPQLESFQMVTQAPGKI</sequence>
<proteinExistence type="predicted"/>
<comment type="subcellular location">
    <subcellularLocation>
        <location evidence="1">Membrane</location>
        <topology evidence="1">Multi-pass membrane protein</topology>
    </subcellularLocation>
</comment>
<feature type="transmembrane region" description="Helical" evidence="5">
    <location>
        <begin position="270"/>
        <end position="295"/>
    </location>
</feature>
<dbReference type="EMBL" id="JAACJL010000030">
    <property type="protein sequence ID" value="KAF4617560.1"/>
    <property type="molecule type" value="Genomic_DNA"/>
</dbReference>
<evidence type="ECO:0000313" key="6">
    <source>
        <dbReference type="EMBL" id="KAF4617560.1"/>
    </source>
</evidence>
<feature type="transmembrane region" description="Helical" evidence="5">
    <location>
        <begin position="130"/>
        <end position="153"/>
    </location>
</feature>
<dbReference type="PANTHER" id="PTHR31465">
    <property type="entry name" value="PROTEIN RTA1-RELATED"/>
    <property type="match status" value="1"/>
</dbReference>
<dbReference type="GO" id="GO:0005886">
    <property type="term" value="C:plasma membrane"/>
    <property type="evidence" value="ECO:0007669"/>
    <property type="project" value="TreeGrafter"/>
</dbReference>
<reference evidence="6 7" key="1">
    <citation type="submission" date="2019-12" db="EMBL/GenBank/DDBJ databases">
        <authorList>
            <person name="Floudas D."/>
            <person name="Bentzer J."/>
            <person name="Ahren D."/>
            <person name="Johansson T."/>
            <person name="Persson P."/>
            <person name="Tunlid A."/>
        </authorList>
    </citation>
    <scope>NUCLEOTIDE SEQUENCE [LARGE SCALE GENOMIC DNA]</scope>
    <source>
        <strain evidence="6 7">CBS 102.39</strain>
    </source>
</reference>
<evidence type="ECO:0000313" key="7">
    <source>
        <dbReference type="Proteomes" id="UP000521872"/>
    </source>
</evidence>
<keyword evidence="3 5" id="KW-1133">Transmembrane helix</keyword>
<evidence type="ECO:0000256" key="1">
    <source>
        <dbReference type="ARBA" id="ARBA00004141"/>
    </source>
</evidence>
<feature type="transmembrane region" description="Helical" evidence="5">
    <location>
        <begin position="28"/>
        <end position="46"/>
    </location>
</feature>
<accession>A0A8H4QVS5</accession>
<dbReference type="PANTHER" id="PTHR31465:SF9">
    <property type="entry name" value="SPHINGOID LONG-CHAIN BASE TRANSPORTER RSB1"/>
    <property type="match status" value="1"/>
</dbReference>
<evidence type="ECO:0000256" key="5">
    <source>
        <dbReference type="SAM" id="Phobius"/>
    </source>
</evidence>
<keyword evidence="7" id="KW-1185">Reference proteome</keyword>
<evidence type="ECO:0000256" key="3">
    <source>
        <dbReference type="ARBA" id="ARBA00022989"/>
    </source>
</evidence>
<name>A0A8H4QVS5_9AGAR</name>
<gene>
    <name evidence="6" type="ORF">D9613_006420</name>
</gene>
<evidence type="ECO:0000256" key="2">
    <source>
        <dbReference type="ARBA" id="ARBA00022692"/>
    </source>
</evidence>
<keyword evidence="2 5" id="KW-0812">Transmembrane</keyword>
<feature type="transmembrane region" description="Helical" evidence="5">
    <location>
        <begin position="165"/>
        <end position="189"/>
    </location>
</feature>
<protein>
    <recommendedName>
        <fullName evidence="8">RTA1-domain-containing protein</fullName>
    </recommendedName>
</protein>
<organism evidence="6 7">
    <name type="scientific">Agrocybe pediades</name>
    <dbReference type="NCBI Taxonomy" id="84607"/>
    <lineage>
        <taxon>Eukaryota</taxon>
        <taxon>Fungi</taxon>
        <taxon>Dikarya</taxon>
        <taxon>Basidiomycota</taxon>
        <taxon>Agaricomycotina</taxon>
        <taxon>Agaricomycetes</taxon>
        <taxon>Agaricomycetidae</taxon>
        <taxon>Agaricales</taxon>
        <taxon>Agaricineae</taxon>
        <taxon>Strophariaceae</taxon>
        <taxon>Agrocybe</taxon>
    </lineage>
</organism>
<keyword evidence="4 5" id="KW-0472">Membrane</keyword>
<dbReference type="InterPro" id="IPR007568">
    <property type="entry name" value="RTA1"/>
</dbReference>
<evidence type="ECO:0000256" key="4">
    <source>
        <dbReference type="ARBA" id="ARBA00023136"/>
    </source>
</evidence>
<feature type="transmembrane region" description="Helical" evidence="5">
    <location>
        <begin position="89"/>
        <end position="109"/>
    </location>
</feature>
<evidence type="ECO:0008006" key="8">
    <source>
        <dbReference type="Google" id="ProtNLM"/>
    </source>
</evidence>
<dbReference type="Proteomes" id="UP000521872">
    <property type="component" value="Unassembled WGS sequence"/>
</dbReference>
<dbReference type="GO" id="GO:0000324">
    <property type="term" value="C:fungal-type vacuole"/>
    <property type="evidence" value="ECO:0007669"/>
    <property type="project" value="TreeGrafter"/>
</dbReference>
<feature type="transmembrane region" description="Helical" evidence="5">
    <location>
        <begin position="232"/>
        <end position="250"/>
    </location>
</feature>
<dbReference type="AlphaFoldDB" id="A0A8H4QVS5"/>